<evidence type="ECO:0000313" key="3">
    <source>
        <dbReference type="EMBL" id="VFJ48082.1"/>
    </source>
</evidence>
<dbReference type="PROSITE" id="PS50943">
    <property type="entry name" value="HTH_CROC1"/>
    <property type="match status" value="1"/>
</dbReference>
<dbReference type="EMBL" id="CAADEY010000020">
    <property type="protein sequence ID" value="VFJ48082.1"/>
    <property type="molecule type" value="Genomic_DNA"/>
</dbReference>
<evidence type="ECO:0000259" key="1">
    <source>
        <dbReference type="PROSITE" id="PS50943"/>
    </source>
</evidence>
<accession>A0A450S847</accession>
<dbReference type="EMBL" id="CAADEX010000001">
    <property type="protein sequence ID" value="VFJ42440.1"/>
    <property type="molecule type" value="Genomic_DNA"/>
</dbReference>
<dbReference type="Gene3D" id="1.10.260.40">
    <property type="entry name" value="lambda repressor-like DNA-binding domains"/>
    <property type="match status" value="1"/>
</dbReference>
<proteinExistence type="predicted"/>
<dbReference type="SMART" id="SM00530">
    <property type="entry name" value="HTH_XRE"/>
    <property type="match status" value="1"/>
</dbReference>
<dbReference type="GO" id="GO:0003677">
    <property type="term" value="F:DNA binding"/>
    <property type="evidence" value="ECO:0007669"/>
    <property type="project" value="InterPro"/>
</dbReference>
<organism evidence="3">
    <name type="scientific">Candidatus Kentrum sp. DK</name>
    <dbReference type="NCBI Taxonomy" id="2126562"/>
    <lineage>
        <taxon>Bacteria</taxon>
        <taxon>Pseudomonadati</taxon>
        <taxon>Pseudomonadota</taxon>
        <taxon>Gammaproteobacteria</taxon>
        <taxon>Candidatus Kentrum</taxon>
    </lineage>
</organism>
<evidence type="ECO:0000313" key="2">
    <source>
        <dbReference type="EMBL" id="VFJ42440.1"/>
    </source>
</evidence>
<dbReference type="Pfam" id="PF01381">
    <property type="entry name" value="HTH_3"/>
    <property type="match status" value="1"/>
</dbReference>
<feature type="domain" description="HTH cro/C1-type" evidence="1">
    <location>
        <begin position="35"/>
        <end position="88"/>
    </location>
</feature>
<dbReference type="InterPro" id="IPR001387">
    <property type="entry name" value="Cro/C1-type_HTH"/>
</dbReference>
<dbReference type="InterPro" id="IPR010982">
    <property type="entry name" value="Lambda_DNA-bd_dom_sf"/>
</dbReference>
<name>A0A450S847_9GAMM</name>
<dbReference type="CDD" id="cd00093">
    <property type="entry name" value="HTH_XRE"/>
    <property type="match status" value="1"/>
</dbReference>
<dbReference type="AlphaFoldDB" id="A0A450S847"/>
<sequence length="92" mass="10277">MTIPFDETRGKWLRDPEFIREYDALASEFRLAHELLATRSRAGLSQQEMAVRMGTSQSAVARLESGHKPSLRSIERYAAALGMTVGIRLVAV</sequence>
<gene>
    <name evidence="2" type="ORF">BECKDK2373B_GA0170837_100163</name>
    <name evidence="3" type="ORF">BECKDK2373C_GA0170839_10203</name>
</gene>
<reference evidence="3" key="1">
    <citation type="submission" date="2019-02" db="EMBL/GenBank/DDBJ databases">
        <authorList>
            <person name="Gruber-Vodicka R. H."/>
            <person name="Seah K. B. B."/>
        </authorList>
    </citation>
    <scope>NUCLEOTIDE SEQUENCE</scope>
    <source>
        <strain evidence="3">BECK_DK161</strain>
        <strain evidence="2">BECK_DK47</strain>
    </source>
</reference>
<protein>
    <submittedName>
        <fullName evidence="3">Helix-turn-helix domain-containing protein</fullName>
    </submittedName>
</protein>
<dbReference type="SUPFAM" id="SSF47413">
    <property type="entry name" value="lambda repressor-like DNA-binding domains"/>
    <property type="match status" value="1"/>
</dbReference>